<dbReference type="Proteomes" id="UP001611494">
    <property type="component" value="Unassembled WGS sequence"/>
</dbReference>
<proteinExistence type="predicted"/>
<sequence length="306" mass="33376">MFTTTDNALSKRVITHVFDQQSPTMAQKHSFDVLIPPVFRPRTVLVGGGAIVMGGPNAYITASCPTDDRRGWHVESRDHYVPSPHFLIGFAIGMEIRKPPDDPEEPNFYSSDVLSEWVTYRPVRSAPGQRPVASSDLGDPDFQDRFMLIGGGFRIEPEKAHLATASHPEFAESWVARSKDHGQPVSAWVESWAIGLKILPTLRKQTETGEVEVPLGKFRRTVTTAVTPAPSSTPEAKTFLNKQYALTGIGAEARTPEPGALLWKLGPSGDFVGGADTASKDHQWPAEGVIKAWAIGVGLDKLESLP</sequence>
<evidence type="ECO:0000313" key="2">
    <source>
        <dbReference type="Proteomes" id="UP001611494"/>
    </source>
</evidence>
<comment type="caution">
    <text evidence="1">The sequence shown here is derived from an EMBL/GenBank/DDBJ whole genome shotgun (WGS) entry which is preliminary data.</text>
</comment>
<dbReference type="RefSeq" id="WP_397062674.1">
    <property type="nucleotide sequence ID" value="NZ_JBIRYL010000003.1"/>
</dbReference>
<dbReference type="EMBL" id="JBIRYL010000003">
    <property type="protein sequence ID" value="MFI2231485.1"/>
    <property type="molecule type" value="Genomic_DNA"/>
</dbReference>
<accession>A0ABW7VZV1</accession>
<keyword evidence="2" id="KW-1185">Reference proteome</keyword>
<name>A0ABW7VZV1_9NOCA</name>
<gene>
    <name evidence="1" type="ORF">ACH49Z_16705</name>
</gene>
<evidence type="ECO:0000313" key="1">
    <source>
        <dbReference type="EMBL" id="MFI2231485.1"/>
    </source>
</evidence>
<protein>
    <submittedName>
        <fullName evidence="1">Uncharacterized protein</fullName>
    </submittedName>
</protein>
<organism evidence="1 2">
    <name type="scientific">Nocardia testacea</name>
    <dbReference type="NCBI Taxonomy" id="248551"/>
    <lineage>
        <taxon>Bacteria</taxon>
        <taxon>Bacillati</taxon>
        <taxon>Actinomycetota</taxon>
        <taxon>Actinomycetes</taxon>
        <taxon>Mycobacteriales</taxon>
        <taxon>Nocardiaceae</taxon>
        <taxon>Nocardia</taxon>
    </lineage>
</organism>
<reference evidence="1 2" key="1">
    <citation type="submission" date="2024-10" db="EMBL/GenBank/DDBJ databases">
        <title>The Natural Products Discovery Center: Release of the First 8490 Sequenced Strains for Exploring Actinobacteria Biosynthetic Diversity.</title>
        <authorList>
            <person name="Kalkreuter E."/>
            <person name="Kautsar S.A."/>
            <person name="Yang D."/>
            <person name="Bader C.D."/>
            <person name="Teijaro C.N."/>
            <person name="Fluegel L."/>
            <person name="Davis C.M."/>
            <person name="Simpson J.R."/>
            <person name="Lauterbach L."/>
            <person name="Steele A.D."/>
            <person name="Gui C."/>
            <person name="Meng S."/>
            <person name="Li G."/>
            <person name="Viehrig K."/>
            <person name="Ye F."/>
            <person name="Su P."/>
            <person name="Kiefer A.F."/>
            <person name="Nichols A."/>
            <person name="Cepeda A.J."/>
            <person name="Yan W."/>
            <person name="Fan B."/>
            <person name="Jiang Y."/>
            <person name="Adhikari A."/>
            <person name="Zheng C.-J."/>
            <person name="Schuster L."/>
            <person name="Cowan T.M."/>
            <person name="Smanski M.J."/>
            <person name="Chevrette M.G."/>
            <person name="De Carvalho L.P.S."/>
            <person name="Shen B."/>
        </authorList>
    </citation>
    <scope>NUCLEOTIDE SEQUENCE [LARGE SCALE GENOMIC DNA]</scope>
    <source>
        <strain evidence="1 2">NPDC019377</strain>
    </source>
</reference>